<protein>
    <submittedName>
        <fullName evidence="1">Uncharacterized protein</fullName>
    </submittedName>
</protein>
<accession>A0ABV6NG61</accession>
<proteinExistence type="predicted"/>
<name>A0ABV6NG61_9BACI</name>
<evidence type="ECO:0000313" key="1">
    <source>
        <dbReference type="EMBL" id="MFC0559128.1"/>
    </source>
</evidence>
<dbReference type="RefSeq" id="WP_390292320.1">
    <property type="nucleotide sequence ID" value="NZ_JBHUKX010000001.1"/>
</dbReference>
<sequence length="55" mass="6171">MKCAHIYNQILIEKVELTNKDLVDMLHFANRVAAILTTIKGGYGIVADLGELERK</sequence>
<comment type="caution">
    <text evidence="1">The sequence shown here is derived from an EMBL/GenBank/DDBJ whole genome shotgun (WGS) entry which is preliminary data.</text>
</comment>
<dbReference type="Proteomes" id="UP001589833">
    <property type="component" value="Unassembled WGS sequence"/>
</dbReference>
<keyword evidence="2" id="KW-1185">Reference proteome</keyword>
<dbReference type="EMBL" id="JBHLTR010000011">
    <property type="protein sequence ID" value="MFC0559128.1"/>
    <property type="molecule type" value="Genomic_DNA"/>
</dbReference>
<reference evidence="1 2" key="1">
    <citation type="submission" date="2024-09" db="EMBL/GenBank/DDBJ databases">
        <authorList>
            <person name="Sun Q."/>
            <person name="Mori K."/>
        </authorList>
    </citation>
    <scope>NUCLEOTIDE SEQUENCE [LARGE SCALE GENOMIC DNA]</scope>
    <source>
        <strain evidence="1 2">NCAIM B.02301</strain>
    </source>
</reference>
<gene>
    <name evidence="1" type="ORF">ACFFH4_08695</name>
</gene>
<organism evidence="1 2">
    <name type="scientific">Halalkalibacter alkalisediminis</name>
    <dbReference type="NCBI Taxonomy" id="935616"/>
    <lineage>
        <taxon>Bacteria</taxon>
        <taxon>Bacillati</taxon>
        <taxon>Bacillota</taxon>
        <taxon>Bacilli</taxon>
        <taxon>Bacillales</taxon>
        <taxon>Bacillaceae</taxon>
        <taxon>Halalkalibacter</taxon>
    </lineage>
</organism>
<evidence type="ECO:0000313" key="2">
    <source>
        <dbReference type="Proteomes" id="UP001589833"/>
    </source>
</evidence>